<dbReference type="Proteomes" id="UP000198372">
    <property type="component" value="Unassembled WGS sequence"/>
</dbReference>
<evidence type="ECO:0000256" key="9">
    <source>
        <dbReference type="ARBA" id="ARBA00023172"/>
    </source>
</evidence>
<dbReference type="GO" id="GO:0003684">
    <property type="term" value="F:damaged DNA binding"/>
    <property type="evidence" value="ECO:0007669"/>
    <property type="project" value="TreeGrafter"/>
</dbReference>
<evidence type="ECO:0000256" key="3">
    <source>
        <dbReference type="ARBA" id="ARBA00006793"/>
    </source>
</evidence>
<evidence type="ECO:0000256" key="1">
    <source>
        <dbReference type="ARBA" id="ARBA00004123"/>
    </source>
</evidence>
<evidence type="ECO:0000256" key="11">
    <source>
        <dbReference type="ARBA" id="ARBA00023242"/>
    </source>
</evidence>
<evidence type="ECO:0000256" key="12">
    <source>
        <dbReference type="SAM" id="Coils"/>
    </source>
</evidence>
<dbReference type="OrthoDB" id="10072614at2759"/>
<keyword evidence="6" id="KW-0227">DNA damage</keyword>
<gene>
    <name evidence="13" type="ORF">BQ2448_3619</name>
</gene>
<evidence type="ECO:0000256" key="5">
    <source>
        <dbReference type="ARBA" id="ARBA00022741"/>
    </source>
</evidence>
<evidence type="ECO:0000256" key="8">
    <source>
        <dbReference type="ARBA" id="ARBA00023054"/>
    </source>
</evidence>
<dbReference type="AlphaFoldDB" id="A0A238FCF2"/>
<keyword evidence="7" id="KW-0067">ATP-binding</keyword>
<keyword evidence="10" id="KW-0234">DNA repair</keyword>
<organism evidence="13 14">
    <name type="scientific">Microbotryum intermedium</name>
    <dbReference type="NCBI Taxonomy" id="269621"/>
    <lineage>
        <taxon>Eukaryota</taxon>
        <taxon>Fungi</taxon>
        <taxon>Dikarya</taxon>
        <taxon>Basidiomycota</taxon>
        <taxon>Pucciniomycotina</taxon>
        <taxon>Microbotryomycetes</taxon>
        <taxon>Microbotryales</taxon>
        <taxon>Microbotryaceae</taxon>
        <taxon>Microbotryum</taxon>
    </lineage>
</organism>
<dbReference type="InterPro" id="IPR027417">
    <property type="entry name" value="P-loop_NTPase"/>
</dbReference>
<sequence>MLAYGPKMPAILRDVEATRWTKKPLGPLGRYVKVRDQQWSGVVESFGSRIFNAFVVSNDQDRVKIGTIYSIIELKYDDRFDCSGGEPDGDLLTVLRAVKISNRHVEQAFIKATGCEDAVLVEKRYQRDRLFDARRRNVRVVYTQDMFIVSRRQEEADEALASIHRLGKAADIRRQESRRSLTQLRRLVESDRQKLHEKAPSNIAAIEDLRDESQAELDSTLAQYEEALKRHNSECGVGHVASFVKKKEEINLAIKEADDLLSRLMVSRNCSSISAAGALQHSESNLLFRSQRKVNTAIAERTEAEKVIIQHQKKLDEVQVEVNGMREQVDEMQQRATQLDHDIKTLKAAIRARERDLGATLDELNEEVGRRNQVVQRARSILSSLEHFVELLESARRVRTEKWKEWLTSLPASLELHFLRYLATRDFTGRLKFNHRDEELSLYIVTDQDGSKIKGKNNNRWKDVKSWSVAACHIRCLDEFDVFMDAVNRRVAMKMMVDTAKSLKRAQFILITPQGVSNSTYGAEVKIIMLSDPARTQGRLAARVG</sequence>
<feature type="coiled-coil region" evidence="12">
    <location>
        <begin position="203"/>
        <end position="234"/>
    </location>
</feature>
<dbReference type="EMBL" id="FMSP01000006">
    <property type="protein sequence ID" value="SCV70857.1"/>
    <property type="molecule type" value="Genomic_DNA"/>
</dbReference>
<dbReference type="SUPFAM" id="SSF52540">
    <property type="entry name" value="P-loop containing nucleoside triphosphate hydrolases"/>
    <property type="match status" value="1"/>
</dbReference>
<evidence type="ECO:0000313" key="14">
    <source>
        <dbReference type="Proteomes" id="UP000198372"/>
    </source>
</evidence>
<evidence type="ECO:0000313" key="13">
    <source>
        <dbReference type="EMBL" id="SCV70857.1"/>
    </source>
</evidence>
<keyword evidence="4" id="KW-0158">Chromosome</keyword>
<evidence type="ECO:0000256" key="10">
    <source>
        <dbReference type="ARBA" id="ARBA00023204"/>
    </source>
</evidence>
<dbReference type="GO" id="GO:0005634">
    <property type="term" value="C:nucleus"/>
    <property type="evidence" value="ECO:0007669"/>
    <property type="project" value="UniProtKB-SubCell"/>
</dbReference>
<keyword evidence="11" id="KW-0539">Nucleus</keyword>
<dbReference type="PANTHER" id="PTHR19306:SF6">
    <property type="entry name" value="STRUCTURAL MAINTENANCE OF CHROMOSOMES PROTEIN 6"/>
    <property type="match status" value="1"/>
</dbReference>
<reference evidence="14" key="1">
    <citation type="submission" date="2016-09" db="EMBL/GenBank/DDBJ databases">
        <authorList>
            <person name="Jeantristanb JTB J.-T."/>
            <person name="Ricardo R."/>
        </authorList>
    </citation>
    <scope>NUCLEOTIDE SEQUENCE [LARGE SCALE GENOMIC DNA]</scope>
</reference>
<dbReference type="PANTHER" id="PTHR19306">
    <property type="entry name" value="STRUCTURAL MAINTENANCE OF CHROMOSOMES 5,6 SMC5, SMC6"/>
    <property type="match status" value="1"/>
</dbReference>
<dbReference type="Gene3D" id="3.40.50.300">
    <property type="entry name" value="P-loop containing nucleotide triphosphate hydrolases"/>
    <property type="match status" value="1"/>
</dbReference>
<comment type="similarity">
    <text evidence="3">Belongs to the SMC family. SMC6 subfamily.</text>
</comment>
<feature type="coiled-coil region" evidence="12">
    <location>
        <begin position="301"/>
        <end position="367"/>
    </location>
</feature>
<proteinExistence type="inferred from homology"/>
<keyword evidence="8 12" id="KW-0175">Coiled coil</keyword>
<evidence type="ECO:0000256" key="4">
    <source>
        <dbReference type="ARBA" id="ARBA00022454"/>
    </source>
</evidence>
<evidence type="ECO:0000256" key="6">
    <source>
        <dbReference type="ARBA" id="ARBA00022763"/>
    </source>
</evidence>
<dbReference type="GO" id="GO:0030915">
    <property type="term" value="C:Smc5-Smc6 complex"/>
    <property type="evidence" value="ECO:0007669"/>
    <property type="project" value="TreeGrafter"/>
</dbReference>
<protein>
    <submittedName>
        <fullName evidence="13">BQ2448_3619 protein</fullName>
    </submittedName>
</protein>
<keyword evidence="5" id="KW-0547">Nucleotide-binding</keyword>
<dbReference type="GO" id="GO:0003697">
    <property type="term" value="F:single-stranded DNA binding"/>
    <property type="evidence" value="ECO:0007669"/>
    <property type="project" value="TreeGrafter"/>
</dbReference>
<evidence type="ECO:0000256" key="7">
    <source>
        <dbReference type="ARBA" id="ARBA00022840"/>
    </source>
</evidence>
<name>A0A238FCF2_9BASI</name>
<keyword evidence="9" id="KW-0233">DNA recombination</keyword>
<dbReference type="STRING" id="269621.A0A238FCF2"/>
<keyword evidence="14" id="KW-1185">Reference proteome</keyword>
<dbReference type="GO" id="GO:0035861">
    <property type="term" value="C:site of double-strand break"/>
    <property type="evidence" value="ECO:0007669"/>
    <property type="project" value="TreeGrafter"/>
</dbReference>
<accession>A0A238FCF2</accession>
<dbReference type="GO" id="GO:0000724">
    <property type="term" value="P:double-strand break repair via homologous recombination"/>
    <property type="evidence" value="ECO:0007669"/>
    <property type="project" value="TreeGrafter"/>
</dbReference>
<evidence type="ECO:0000256" key="2">
    <source>
        <dbReference type="ARBA" id="ARBA00004286"/>
    </source>
</evidence>
<dbReference type="GO" id="GO:0005524">
    <property type="term" value="F:ATP binding"/>
    <property type="evidence" value="ECO:0007669"/>
    <property type="project" value="UniProtKB-KW"/>
</dbReference>
<comment type="subcellular location">
    <subcellularLocation>
        <location evidence="2">Chromosome</location>
    </subcellularLocation>
    <subcellularLocation>
        <location evidence="1">Nucleus</location>
    </subcellularLocation>
</comment>